<organism evidence="1 2">
    <name type="scientific">Niabella yanshanensis</name>
    <dbReference type="NCBI Taxonomy" id="577386"/>
    <lineage>
        <taxon>Bacteria</taxon>
        <taxon>Pseudomonadati</taxon>
        <taxon>Bacteroidota</taxon>
        <taxon>Chitinophagia</taxon>
        <taxon>Chitinophagales</taxon>
        <taxon>Chitinophagaceae</taxon>
        <taxon>Niabella</taxon>
    </lineage>
</organism>
<keyword evidence="2" id="KW-1185">Reference proteome</keyword>
<dbReference type="InterPro" id="IPR012292">
    <property type="entry name" value="Globin/Proto"/>
</dbReference>
<gene>
    <name evidence="1" type="ORF">U0035_08780</name>
</gene>
<protein>
    <submittedName>
        <fullName evidence="1">Group III truncated hemoglobin</fullName>
    </submittedName>
</protein>
<dbReference type="InterPro" id="IPR009050">
    <property type="entry name" value="Globin-like_sf"/>
</dbReference>
<dbReference type="CDD" id="cd08916">
    <property type="entry name" value="TrHb3_P"/>
    <property type="match status" value="1"/>
</dbReference>
<proteinExistence type="predicted"/>
<dbReference type="RefSeq" id="WP_114789619.1">
    <property type="nucleotide sequence ID" value="NZ_CP139960.1"/>
</dbReference>
<sequence length="121" mass="14090">MKMDISNKEDIELVMVKFYEQVKADPVIGFFFSEVVHVNWPYHMQKMCAFWENALFFTGEYEGNPIATHRYLNRLHTTTPAHFAQWMKLFEAAVDGLFAGPHADKMKQRSKAIAAVMMEKI</sequence>
<dbReference type="Gene3D" id="1.10.490.10">
    <property type="entry name" value="Globins"/>
    <property type="match status" value="1"/>
</dbReference>
<dbReference type="SUPFAM" id="SSF46458">
    <property type="entry name" value="Globin-like"/>
    <property type="match status" value="1"/>
</dbReference>
<reference evidence="1 2" key="1">
    <citation type="submission" date="2023-12" db="EMBL/GenBank/DDBJ databases">
        <title>Genome sequencing and assembly of bacterial species from a model synthetic community.</title>
        <authorList>
            <person name="Hogle S.L."/>
        </authorList>
    </citation>
    <scope>NUCLEOTIDE SEQUENCE [LARGE SCALE GENOMIC DNA]</scope>
    <source>
        <strain evidence="1 2">HAMBI_3031</strain>
    </source>
</reference>
<dbReference type="EMBL" id="CP139960">
    <property type="protein sequence ID" value="WQD40237.1"/>
    <property type="molecule type" value="Genomic_DNA"/>
</dbReference>
<dbReference type="Proteomes" id="UP001325680">
    <property type="component" value="Chromosome"/>
</dbReference>
<evidence type="ECO:0000313" key="1">
    <source>
        <dbReference type="EMBL" id="WQD40237.1"/>
    </source>
</evidence>
<evidence type="ECO:0000313" key="2">
    <source>
        <dbReference type="Proteomes" id="UP001325680"/>
    </source>
</evidence>
<name>A0ABZ0WAD5_9BACT</name>
<accession>A0ABZ0WAD5</accession>